<dbReference type="Pfam" id="PF00392">
    <property type="entry name" value="GntR"/>
    <property type="match status" value="1"/>
</dbReference>
<protein>
    <submittedName>
        <fullName evidence="7">DNA-binding transcriptional regulator, MocR family, contains an aminotransferase domain</fullName>
    </submittedName>
</protein>
<dbReference type="GO" id="GO:0003677">
    <property type="term" value="F:DNA binding"/>
    <property type="evidence" value="ECO:0007669"/>
    <property type="project" value="UniProtKB-KW"/>
</dbReference>
<dbReference type="SUPFAM" id="SSF53383">
    <property type="entry name" value="PLP-dependent transferases"/>
    <property type="match status" value="1"/>
</dbReference>
<dbReference type="CDD" id="cd07377">
    <property type="entry name" value="WHTH_GntR"/>
    <property type="match status" value="1"/>
</dbReference>
<dbReference type="Gene3D" id="3.40.640.10">
    <property type="entry name" value="Type I PLP-dependent aspartate aminotransferase-like (Major domain)"/>
    <property type="match status" value="1"/>
</dbReference>
<reference evidence="8" key="1">
    <citation type="submission" date="2016-09" db="EMBL/GenBank/DDBJ databases">
        <authorList>
            <person name="Varghese N."/>
            <person name="Submissions S."/>
        </authorList>
    </citation>
    <scope>NUCLEOTIDE SEQUENCE [LARGE SCALE GENOMIC DNA]</scope>
    <source>
        <strain evidence="8">JS23</strain>
    </source>
</reference>
<proteinExistence type="inferred from homology"/>
<dbReference type="PANTHER" id="PTHR46577:SF1">
    <property type="entry name" value="HTH-TYPE TRANSCRIPTIONAL REGULATORY PROTEIN GABR"/>
    <property type="match status" value="1"/>
</dbReference>
<dbReference type="SMART" id="SM00345">
    <property type="entry name" value="HTH_GNTR"/>
    <property type="match status" value="1"/>
</dbReference>
<accession>A0A1H2PU44</accession>
<dbReference type="Gene3D" id="1.10.10.10">
    <property type="entry name" value="Winged helix-like DNA-binding domain superfamily/Winged helix DNA-binding domain"/>
    <property type="match status" value="1"/>
</dbReference>
<dbReference type="CDD" id="cd00609">
    <property type="entry name" value="AAT_like"/>
    <property type="match status" value="1"/>
</dbReference>
<dbReference type="GO" id="GO:0008483">
    <property type="term" value="F:transaminase activity"/>
    <property type="evidence" value="ECO:0007669"/>
    <property type="project" value="UniProtKB-KW"/>
</dbReference>
<evidence type="ECO:0000313" key="7">
    <source>
        <dbReference type="EMBL" id="SDV50693.1"/>
    </source>
</evidence>
<dbReference type="GO" id="GO:0003700">
    <property type="term" value="F:DNA-binding transcription factor activity"/>
    <property type="evidence" value="ECO:0007669"/>
    <property type="project" value="InterPro"/>
</dbReference>
<dbReference type="Pfam" id="PF00155">
    <property type="entry name" value="Aminotran_1_2"/>
    <property type="match status" value="1"/>
</dbReference>
<feature type="domain" description="HTH gntR-type" evidence="6">
    <location>
        <begin position="25"/>
        <end position="93"/>
    </location>
</feature>
<keyword evidence="2" id="KW-0663">Pyridoxal phosphate</keyword>
<keyword evidence="3" id="KW-0805">Transcription regulation</keyword>
<dbReference type="RefSeq" id="WP_091911853.1">
    <property type="nucleotide sequence ID" value="NZ_FNLO01000013.1"/>
</dbReference>
<evidence type="ECO:0000313" key="8">
    <source>
        <dbReference type="Proteomes" id="UP000243719"/>
    </source>
</evidence>
<name>A0A1H2PU44_9BURK</name>
<dbReference type="OrthoDB" id="5450856at2"/>
<keyword evidence="7" id="KW-0808">Transferase</keyword>
<evidence type="ECO:0000256" key="5">
    <source>
        <dbReference type="ARBA" id="ARBA00023163"/>
    </source>
</evidence>
<dbReference type="InterPro" id="IPR036388">
    <property type="entry name" value="WH-like_DNA-bd_sf"/>
</dbReference>
<evidence type="ECO:0000259" key="6">
    <source>
        <dbReference type="PROSITE" id="PS50949"/>
    </source>
</evidence>
<evidence type="ECO:0000256" key="2">
    <source>
        <dbReference type="ARBA" id="ARBA00022898"/>
    </source>
</evidence>
<dbReference type="InterPro" id="IPR015424">
    <property type="entry name" value="PyrdxlP-dep_Trfase"/>
</dbReference>
<evidence type="ECO:0000256" key="4">
    <source>
        <dbReference type="ARBA" id="ARBA00023125"/>
    </source>
</evidence>
<dbReference type="EMBL" id="FNLO01000013">
    <property type="protein sequence ID" value="SDV50693.1"/>
    <property type="molecule type" value="Genomic_DNA"/>
</dbReference>
<gene>
    <name evidence="7" type="ORF">SAMN05216551_11317</name>
</gene>
<sequence>MHEEIGPEGSGQLAEAEWLARYVTTDGAGDLAMSIGDLVRSGRLESGARLPTVRALGACMGVSPATVAAAWSKLRRDGIIETRRRGGTVVVYRAPAPTERWHGLAQGRPLDLAQGLIDHALLPDLGPALQAALGYPMNHGAGKDHMIAPLREAVASTWPFKPAAWTTASSGTEGALLAVKAAIRYTGTTVIAIESPTSPRLLDLCRTLGADLMPVACDEAGPIPASLREALQARPGAFIYQPRAQIPLGHGVGETRTQALAEALQRVPDTIAVEDDFLGPLARQPSFSIGAHLPQRTLYVRTYCNAFGIDLRTCVIGGAAPLIDTMRRLRSHGAAMNSRILQGALAFLLTDADALATASLARQRYASRRLALAEALRLRGFEAGNRDGLGIWLAVPRESEAIIELAQRGISVGAGSRCFPGETSGQFLRLSTGRLPDDPGQIREIADAFAVGAPVDAVS</sequence>
<dbReference type="PROSITE" id="PS50949">
    <property type="entry name" value="HTH_GNTR"/>
    <property type="match status" value="1"/>
</dbReference>
<evidence type="ECO:0000256" key="3">
    <source>
        <dbReference type="ARBA" id="ARBA00023015"/>
    </source>
</evidence>
<dbReference type="InterPro" id="IPR051446">
    <property type="entry name" value="HTH_trans_reg/aminotransferase"/>
</dbReference>
<dbReference type="Proteomes" id="UP000243719">
    <property type="component" value="Unassembled WGS sequence"/>
</dbReference>
<dbReference type="InterPro" id="IPR000524">
    <property type="entry name" value="Tscrpt_reg_HTH_GntR"/>
</dbReference>
<keyword evidence="8" id="KW-1185">Reference proteome</keyword>
<keyword evidence="7" id="KW-0032">Aminotransferase</keyword>
<dbReference type="PANTHER" id="PTHR46577">
    <property type="entry name" value="HTH-TYPE TRANSCRIPTIONAL REGULATORY PROTEIN GABR"/>
    <property type="match status" value="1"/>
</dbReference>
<dbReference type="InterPro" id="IPR004839">
    <property type="entry name" value="Aminotransferase_I/II_large"/>
</dbReference>
<dbReference type="SUPFAM" id="SSF46785">
    <property type="entry name" value="Winged helix' DNA-binding domain"/>
    <property type="match status" value="1"/>
</dbReference>
<dbReference type="InterPro" id="IPR036390">
    <property type="entry name" value="WH_DNA-bd_sf"/>
</dbReference>
<dbReference type="STRING" id="1770053.SAMN05216551_11317"/>
<evidence type="ECO:0000256" key="1">
    <source>
        <dbReference type="ARBA" id="ARBA00005384"/>
    </source>
</evidence>
<dbReference type="GO" id="GO:0030170">
    <property type="term" value="F:pyridoxal phosphate binding"/>
    <property type="evidence" value="ECO:0007669"/>
    <property type="project" value="InterPro"/>
</dbReference>
<organism evidence="7 8">
    <name type="scientific">Chitinasiproducens palmae</name>
    <dbReference type="NCBI Taxonomy" id="1770053"/>
    <lineage>
        <taxon>Bacteria</taxon>
        <taxon>Pseudomonadati</taxon>
        <taxon>Pseudomonadota</taxon>
        <taxon>Betaproteobacteria</taxon>
        <taxon>Burkholderiales</taxon>
        <taxon>Burkholderiaceae</taxon>
        <taxon>Chitinasiproducens</taxon>
    </lineage>
</organism>
<dbReference type="AlphaFoldDB" id="A0A1H2PU44"/>
<comment type="similarity">
    <text evidence="1">In the C-terminal section; belongs to the class-I pyridoxal-phosphate-dependent aminotransferase family.</text>
</comment>
<keyword evidence="5" id="KW-0804">Transcription</keyword>
<dbReference type="InterPro" id="IPR015421">
    <property type="entry name" value="PyrdxlP-dep_Trfase_major"/>
</dbReference>
<keyword evidence="4 7" id="KW-0238">DNA-binding</keyword>